<dbReference type="AlphaFoldDB" id="A0A3P8B556"/>
<organism evidence="1">
    <name type="scientific">Heligmosomoides polygyrus</name>
    <name type="common">Parasitic roundworm</name>
    <dbReference type="NCBI Taxonomy" id="6339"/>
    <lineage>
        <taxon>Eukaryota</taxon>
        <taxon>Metazoa</taxon>
        <taxon>Ecdysozoa</taxon>
        <taxon>Nematoda</taxon>
        <taxon>Chromadorea</taxon>
        <taxon>Rhabditida</taxon>
        <taxon>Rhabditina</taxon>
        <taxon>Rhabditomorpha</taxon>
        <taxon>Strongyloidea</taxon>
        <taxon>Heligmosomidae</taxon>
        <taxon>Heligmosomoides</taxon>
    </lineage>
</organism>
<evidence type="ECO:0000313" key="1">
    <source>
        <dbReference type="EMBL" id="VDO67775.1"/>
    </source>
</evidence>
<reference evidence="1" key="1">
    <citation type="submission" date="2018-11" db="EMBL/GenBank/DDBJ databases">
        <authorList>
            <consortium name="Pathogen Informatics"/>
        </authorList>
    </citation>
    <scope>NUCLEOTIDE SEQUENCE [LARGE SCALE GENOMIC DNA]</scope>
</reference>
<protein>
    <submittedName>
        <fullName evidence="1">Uncharacterized protein</fullName>
    </submittedName>
</protein>
<dbReference type="EMBL" id="UZAH01025639">
    <property type="protein sequence ID" value="VDO67775.1"/>
    <property type="molecule type" value="Genomic_DNA"/>
</dbReference>
<sequence length="40" mass="4802">MKKRIPLRLDTLRTQFREGRSVRRLPKMPVTTILPLLTRL</sequence>
<name>A0A3P8B556_HELPZ</name>
<proteinExistence type="predicted"/>
<gene>
    <name evidence="1" type="ORF">HPBE_LOCUS6317</name>
</gene>
<accession>A0A3P8B556</accession>